<sequence>MARSELRQIYTMRKQFWPDGSAITVLVLPQKSDIHTQFSRQVLKLLPFQLSREWDRLVFSGTGERPLEVSSEQEMLEMLEQLPNAIGYLPAQQIGQESDLLVLF</sequence>
<gene>
    <name evidence="1" type="ORF">GCM10023333_04840</name>
</gene>
<organism evidence="1 2">
    <name type="scientific">Ferrimonas pelagia</name>
    <dbReference type="NCBI Taxonomy" id="1177826"/>
    <lineage>
        <taxon>Bacteria</taxon>
        <taxon>Pseudomonadati</taxon>
        <taxon>Pseudomonadota</taxon>
        <taxon>Gammaproteobacteria</taxon>
        <taxon>Alteromonadales</taxon>
        <taxon>Ferrimonadaceae</taxon>
        <taxon>Ferrimonas</taxon>
    </lineage>
</organism>
<dbReference type="EMBL" id="BAABJZ010000006">
    <property type="protein sequence ID" value="GAA4874783.1"/>
    <property type="molecule type" value="Genomic_DNA"/>
</dbReference>
<evidence type="ECO:0000313" key="1">
    <source>
        <dbReference type="EMBL" id="GAA4874783.1"/>
    </source>
</evidence>
<accession>A0ABP9EKR1</accession>
<dbReference type="SUPFAM" id="SSF53850">
    <property type="entry name" value="Periplasmic binding protein-like II"/>
    <property type="match status" value="1"/>
</dbReference>
<dbReference type="Gene3D" id="3.40.190.10">
    <property type="entry name" value="Periplasmic binding protein-like II"/>
    <property type="match status" value="1"/>
</dbReference>
<protein>
    <submittedName>
        <fullName evidence="1">Uncharacterized protein</fullName>
    </submittedName>
</protein>
<evidence type="ECO:0000313" key="2">
    <source>
        <dbReference type="Proteomes" id="UP001499988"/>
    </source>
</evidence>
<keyword evidence="2" id="KW-1185">Reference proteome</keyword>
<proteinExistence type="predicted"/>
<name>A0ABP9EKR1_9GAMM</name>
<comment type="caution">
    <text evidence="1">The sequence shown here is derived from an EMBL/GenBank/DDBJ whole genome shotgun (WGS) entry which is preliminary data.</text>
</comment>
<dbReference type="Proteomes" id="UP001499988">
    <property type="component" value="Unassembled WGS sequence"/>
</dbReference>
<reference evidence="2" key="1">
    <citation type="journal article" date="2019" name="Int. J. Syst. Evol. Microbiol.">
        <title>The Global Catalogue of Microorganisms (GCM) 10K type strain sequencing project: providing services to taxonomists for standard genome sequencing and annotation.</title>
        <authorList>
            <consortium name="The Broad Institute Genomics Platform"/>
            <consortium name="The Broad Institute Genome Sequencing Center for Infectious Disease"/>
            <person name="Wu L."/>
            <person name="Ma J."/>
        </authorList>
    </citation>
    <scope>NUCLEOTIDE SEQUENCE [LARGE SCALE GENOMIC DNA]</scope>
    <source>
        <strain evidence="2">JCM 18401</strain>
    </source>
</reference>